<evidence type="ECO:0000259" key="4">
    <source>
        <dbReference type="PROSITE" id="PS50110"/>
    </source>
</evidence>
<dbReference type="PROSITE" id="PS50110">
    <property type="entry name" value="RESPONSE_REGULATORY"/>
    <property type="match status" value="1"/>
</dbReference>
<dbReference type="InterPro" id="IPR001789">
    <property type="entry name" value="Sig_transdc_resp-reg_receiver"/>
</dbReference>
<keyword evidence="1 3" id="KW-0597">Phosphoprotein</keyword>
<reference evidence="5 6" key="2">
    <citation type="submission" date="2020-01" db="EMBL/GenBank/DDBJ databases">
        <title>Microvirga sp. nov., an arsenate reduction bacterium isolated from Tibet hotspring sediments.</title>
        <authorList>
            <person name="Xian W.-D."/>
            <person name="Li W.-J."/>
        </authorList>
    </citation>
    <scope>NUCLEOTIDE SEQUENCE [LARGE SCALE GENOMIC DNA]</scope>
    <source>
        <strain evidence="5 6">KCTC 23863</strain>
    </source>
</reference>
<evidence type="ECO:0000256" key="1">
    <source>
        <dbReference type="ARBA" id="ARBA00022553"/>
    </source>
</evidence>
<feature type="domain" description="Response regulatory" evidence="4">
    <location>
        <begin position="5"/>
        <end position="116"/>
    </location>
</feature>
<dbReference type="SMART" id="SM00448">
    <property type="entry name" value="REC"/>
    <property type="match status" value="1"/>
</dbReference>
<dbReference type="RefSeq" id="WP_160884508.1">
    <property type="nucleotide sequence ID" value="NZ_WURB01000006.1"/>
</dbReference>
<name>A0A7X3MRZ6_9HYPH</name>
<dbReference type="InterPro" id="IPR050595">
    <property type="entry name" value="Bact_response_regulator"/>
</dbReference>
<dbReference type="GO" id="GO:0000160">
    <property type="term" value="P:phosphorelay signal transduction system"/>
    <property type="evidence" value="ECO:0007669"/>
    <property type="project" value="UniProtKB-KW"/>
</dbReference>
<organism evidence="5 6">
    <name type="scientific">Microvirga makkahensis</name>
    <dbReference type="NCBI Taxonomy" id="1128670"/>
    <lineage>
        <taxon>Bacteria</taxon>
        <taxon>Pseudomonadati</taxon>
        <taxon>Pseudomonadota</taxon>
        <taxon>Alphaproteobacteria</taxon>
        <taxon>Hyphomicrobiales</taxon>
        <taxon>Methylobacteriaceae</taxon>
        <taxon>Microvirga</taxon>
    </lineage>
</organism>
<proteinExistence type="predicted"/>
<dbReference type="InterPro" id="IPR011006">
    <property type="entry name" value="CheY-like_superfamily"/>
</dbReference>
<evidence type="ECO:0000256" key="2">
    <source>
        <dbReference type="ARBA" id="ARBA00023012"/>
    </source>
</evidence>
<keyword evidence="2" id="KW-0902">Two-component regulatory system</keyword>
<dbReference type="Proteomes" id="UP000436483">
    <property type="component" value="Unassembled WGS sequence"/>
</dbReference>
<dbReference type="Pfam" id="PF00072">
    <property type="entry name" value="Response_reg"/>
    <property type="match status" value="1"/>
</dbReference>
<dbReference type="EMBL" id="WURB01000006">
    <property type="protein sequence ID" value="MXQ11920.1"/>
    <property type="molecule type" value="Genomic_DNA"/>
</dbReference>
<feature type="modified residue" description="4-aspartylphosphate" evidence="3">
    <location>
        <position position="55"/>
    </location>
</feature>
<reference evidence="5 6" key="1">
    <citation type="submission" date="2019-12" db="EMBL/GenBank/DDBJ databases">
        <authorList>
            <person name="Yuan C.-G."/>
        </authorList>
    </citation>
    <scope>NUCLEOTIDE SEQUENCE [LARGE SCALE GENOMIC DNA]</scope>
    <source>
        <strain evidence="5 6">KCTC 23863</strain>
    </source>
</reference>
<sequence length="137" mass="14677">MAPTRCMIVEDQALIGMSLEASLEDAGFVVEGPFMSKAQALSWLENDTPDIALLDVMIKDGTSVEIARALKSRGVPFAVYSGLPRNADGPSELRNVPWLEKPVSRETLASTLEELVARPSCWAAGRESSSSQSPGTP</sequence>
<dbReference type="AlphaFoldDB" id="A0A7X3MRZ6"/>
<keyword evidence="6" id="KW-1185">Reference proteome</keyword>
<comment type="caution">
    <text evidence="5">The sequence shown here is derived from an EMBL/GenBank/DDBJ whole genome shotgun (WGS) entry which is preliminary data.</text>
</comment>
<evidence type="ECO:0000313" key="5">
    <source>
        <dbReference type="EMBL" id="MXQ11920.1"/>
    </source>
</evidence>
<protein>
    <submittedName>
        <fullName evidence="5">Response regulator</fullName>
    </submittedName>
</protein>
<evidence type="ECO:0000256" key="3">
    <source>
        <dbReference type="PROSITE-ProRule" id="PRU00169"/>
    </source>
</evidence>
<dbReference type="PANTHER" id="PTHR44591:SF14">
    <property type="entry name" value="PROTEIN PILG"/>
    <property type="match status" value="1"/>
</dbReference>
<evidence type="ECO:0000313" key="6">
    <source>
        <dbReference type="Proteomes" id="UP000436483"/>
    </source>
</evidence>
<gene>
    <name evidence="5" type="ORF">GR328_10695</name>
</gene>
<dbReference type="Gene3D" id="3.40.50.2300">
    <property type="match status" value="1"/>
</dbReference>
<dbReference type="OrthoDB" id="8018153at2"/>
<dbReference type="PANTHER" id="PTHR44591">
    <property type="entry name" value="STRESS RESPONSE REGULATOR PROTEIN 1"/>
    <property type="match status" value="1"/>
</dbReference>
<accession>A0A7X3MRZ6</accession>
<dbReference type="SUPFAM" id="SSF52172">
    <property type="entry name" value="CheY-like"/>
    <property type="match status" value="1"/>
</dbReference>